<evidence type="ECO:0000259" key="1">
    <source>
        <dbReference type="PROSITE" id="PS50181"/>
    </source>
</evidence>
<keyword evidence="3" id="KW-1185">Reference proteome</keyword>
<feature type="domain" description="F-box" evidence="1">
    <location>
        <begin position="35"/>
        <end position="81"/>
    </location>
</feature>
<dbReference type="InterPro" id="IPR050796">
    <property type="entry name" value="SCF_F-box_component"/>
</dbReference>
<dbReference type="CDD" id="cd22157">
    <property type="entry name" value="F-box_AtFBW1-like"/>
    <property type="match status" value="1"/>
</dbReference>
<accession>A0ABD3GBU4</accession>
<reference evidence="2 3" key="1">
    <citation type="submission" date="2024-09" db="EMBL/GenBank/DDBJ databases">
        <title>Chromosome-scale assembly of Riccia sorocarpa.</title>
        <authorList>
            <person name="Paukszto L."/>
        </authorList>
    </citation>
    <scope>NUCLEOTIDE SEQUENCE [LARGE SCALE GENOMIC DNA]</scope>
    <source>
        <strain evidence="2">LP-2024</strain>
        <tissue evidence="2">Aerial parts of the thallus</tissue>
    </source>
</reference>
<name>A0ABD3GBU4_9MARC</name>
<dbReference type="SMART" id="SM00256">
    <property type="entry name" value="FBOX"/>
    <property type="match status" value="1"/>
</dbReference>
<dbReference type="SUPFAM" id="SSF81383">
    <property type="entry name" value="F-box domain"/>
    <property type="match status" value="1"/>
</dbReference>
<dbReference type="Gene3D" id="1.20.1280.50">
    <property type="match status" value="1"/>
</dbReference>
<dbReference type="PROSITE" id="PS50181">
    <property type="entry name" value="FBOX"/>
    <property type="match status" value="1"/>
</dbReference>
<dbReference type="PANTHER" id="PTHR31672:SF2">
    <property type="entry name" value="F-BOX DOMAIN-CONTAINING PROTEIN"/>
    <property type="match status" value="1"/>
</dbReference>
<protein>
    <recommendedName>
        <fullName evidence="1">F-box domain-containing protein</fullName>
    </recommendedName>
</protein>
<dbReference type="EMBL" id="JBJQOH010000008">
    <property type="protein sequence ID" value="KAL3676652.1"/>
    <property type="molecule type" value="Genomic_DNA"/>
</dbReference>
<dbReference type="PANTHER" id="PTHR31672">
    <property type="entry name" value="BNACNNG10540D PROTEIN"/>
    <property type="match status" value="1"/>
</dbReference>
<evidence type="ECO:0000313" key="2">
    <source>
        <dbReference type="EMBL" id="KAL3676652.1"/>
    </source>
</evidence>
<comment type="caution">
    <text evidence="2">The sequence shown here is derived from an EMBL/GenBank/DDBJ whole genome shotgun (WGS) entry which is preliminary data.</text>
</comment>
<organism evidence="2 3">
    <name type="scientific">Riccia sorocarpa</name>
    <dbReference type="NCBI Taxonomy" id="122646"/>
    <lineage>
        <taxon>Eukaryota</taxon>
        <taxon>Viridiplantae</taxon>
        <taxon>Streptophyta</taxon>
        <taxon>Embryophyta</taxon>
        <taxon>Marchantiophyta</taxon>
        <taxon>Marchantiopsida</taxon>
        <taxon>Marchantiidae</taxon>
        <taxon>Marchantiales</taxon>
        <taxon>Ricciaceae</taxon>
        <taxon>Riccia</taxon>
    </lineage>
</organism>
<dbReference type="InterPro" id="IPR015915">
    <property type="entry name" value="Kelch-typ_b-propeller"/>
</dbReference>
<dbReference type="InterPro" id="IPR036047">
    <property type="entry name" value="F-box-like_dom_sf"/>
</dbReference>
<proteinExistence type="predicted"/>
<dbReference type="Pfam" id="PF00646">
    <property type="entry name" value="F-box"/>
    <property type="match status" value="1"/>
</dbReference>
<dbReference type="InterPro" id="IPR001810">
    <property type="entry name" value="F-box_dom"/>
</dbReference>
<dbReference type="AlphaFoldDB" id="A0ABD3GBU4"/>
<dbReference type="Proteomes" id="UP001633002">
    <property type="component" value="Unassembled WGS sequence"/>
</dbReference>
<dbReference type="SUPFAM" id="SSF117281">
    <property type="entry name" value="Kelch motif"/>
    <property type="match status" value="1"/>
</dbReference>
<sequence>MDQKKRMQLAYFGLQELKSTTERSVIHKMEVLLDSRLWQQLPFDLLVKVLSKLPISALMSFSRVCKRWRSLIRSTEFAHQCHSVQPFVFYHSMGDLFPGFPKTCDGEDLRPYLAFPNTKSSAWEKHILEFAELRIALVAADQGLMCFRSTLMRNNLYMYNPLTRRWRELRVPGEMEWQNRDMPRASRMLVGLIVDHETGNYKLVVGLVRMQITADEEPGGTYVYDSLSSAWTRTSDCPDFPVYTLGYEDIVDDDEGTSRHLAKWVPGIATRCGENLYWAVEEASQDQREDFFRILLKYDLKAGRWTVDEPILPYSRLVDFSNVPACLPRSLPYARLVEQSAITVPQTEIHTEITVPQWNFHLAAHNGTMYVTLFDSLVSTEAFSSKFSTSIPEVKVIDADLVRMIGELSDFFKPYLPTKAIAQKEMWYVAFEYEGVCGDKRETTPLYIFAYDTKRQVSRWLPALLPESPCGDLCMQYYPPYGLHRDLNTFAATFKAFV</sequence>
<evidence type="ECO:0000313" key="3">
    <source>
        <dbReference type="Proteomes" id="UP001633002"/>
    </source>
</evidence>
<gene>
    <name evidence="2" type="ORF">R1sor_026600</name>
</gene>